<dbReference type="Pfam" id="PF07695">
    <property type="entry name" value="7TMR-DISM_7TM"/>
    <property type="match status" value="1"/>
</dbReference>
<feature type="transmembrane region" description="Helical" evidence="14">
    <location>
        <begin position="195"/>
        <end position="213"/>
    </location>
</feature>
<dbReference type="InterPro" id="IPR036097">
    <property type="entry name" value="HisK_dim/P_sf"/>
</dbReference>
<keyword evidence="4" id="KW-1003">Cell membrane</keyword>
<dbReference type="PRINTS" id="PR00344">
    <property type="entry name" value="BCTRLSENSOR"/>
</dbReference>
<proteinExistence type="predicted"/>
<dbReference type="SMART" id="SM00448">
    <property type="entry name" value="REC"/>
    <property type="match status" value="1"/>
</dbReference>
<keyword evidence="7" id="KW-0547">Nucleotide-binding</keyword>
<evidence type="ECO:0000259" key="15">
    <source>
        <dbReference type="PROSITE" id="PS50109"/>
    </source>
</evidence>
<dbReference type="Gene3D" id="3.40.50.2300">
    <property type="match status" value="1"/>
</dbReference>
<feature type="transmembrane region" description="Helical" evidence="14">
    <location>
        <begin position="253"/>
        <end position="275"/>
    </location>
</feature>
<name>A0ABZ0Y556_9BURK</name>
<keyword evidence="6 14" id="KW-0812">Transmembrane</keyword>
<dbReference type="SUPFAM" id="SSF52172">
    <property type="entry name" value="CheY-like"/>
    <property type="match status" value="1"/>
</dbReference>
<dbReference type="Gene3D" id="2.60.40.2380">
    <property type="match status" value="1"/>
</dbReference>
<dbReference type="EMBL" id="CP140152">
    <property type="protein sequence ID" value="WQH07026.1"/>
    <property type="molecule type" value="Genomic_DNA"/>
</dbReference>
<reference evidence="17 18" key="1">
    <citation type="submission" date="2023-11" db="EMBL/GenBank/DDBJ databases">
        <title>MicrobeMod: A computational toolkit for identifying prokaryotic methylation and restriction-modification with nanopore sequencing.</title>
        <authorList>
            <person name="Crits-Christoph A."/>
            <person name="Kang S.C."/>
            <person name="Lee H."/>
            <person name="Ostrov N."/>
        </authorList>
    </citation>
    <scope>NUCLEOTIDE SEQUENCE [LARGE SCALE GENOMIC DNA]</scope>
    <source>
        <strain evidence="17 18">ATCC 25935</strain>
    </source>
</reference>
<dbReference type="Pfam" id="PF07696">
    <property type="entry name" value="7TMR-DISMED2"/>
    <property type="match status" value="1"/>
</dbReference>
<dbReference type="EC" id="2.7.13.3" evidence="3"/>
<evidence type="ECO:0000256" key="12">
    <source>
        <dbReference type="PROSITE-ProRule" id="PRU00169"/>
    </source>
</evidence>
<keyword evidence="18" id="KW-1185">Reference proteome</keyword>
<dbReference type="InterPro" id="IPR001789">
    <property type="entry name" value="Sig_transdc_resp-reg_receiver"/>
</dbReference>
<accession>A0ABZ0Y556</accession>
<feature type="transmembrane region" description="Helical" evidence="14">
    <location>
        <begin position="222"/>
        <end position="241"/>
    </location>
</feature>
<keyword evidence="10" id="KW-0902">Two-component regulatory system</keyword>
<sequence length="917" mass="98602">MSTPTLSFSLPAWRRLLAWLAMLLWMPVLALAQTPLQLDSGRDVIDAWPAVTVMTDPGGAITPEQALAQTRRFAAPASAQATLGVHKDVVWLRIPVAVPAYSSGHWVLSIDYAVVNRVDVYVATNGNIERHIVTGNLQPVAEHGPRTRVPAAQLQLAPGASHVLLLRVENIGAMILPVRLSRPAAFHAESLDEQMLQGILLGLCVCLLIYSLAQWQNLREPLFGKFALMVAGLTLFSVEFFGLGNQYLWQNSVWMSIHAGGLFALAASCGAYLFVEQVLARPGQDRLFSRLMKGGAALCVVAAVAYATDLIGVGALVGIVSTLGIMPMLIGLPGAYLRARRGDAVGVYLLLGWSVSFSTSVVLSLVINGALAANFWTMHALQFGNIFDMLLFMRILGLRTRDMELAMLRAQEATRAKSEFLAHVSHEIRTPMNAIIGMSRLALTTAPDPRLRNYLDKILGAGEHLLAVLNDILDFSRIEAGKMRLEHVPFDLADVLEPLVPLAATGTATLNTRVQTGVPTRLAGDPLRLRQVMINLVGNAFKFTERGEVSVTVDLVARAAHSVVLRFTVADTGIGMTPEQVRRLFQSFTQADDSIARKYGGTGLGLSICQQLVRLMDGDIQVSSTPGVGSRFSFTVRLGIAGAATMAAAAAPRFDAAALAGARILLVDDNANNREVAHDFMTAARLQVDVACNGLEAIRMVQAGDYDLVLMDVQMPELDGLAATRRLRSLSRYDKLPIIAMTAHALPADRAKSLAAGMNDHLTKPIDPDQLFAALARWIAPQAWAQRRPSSEPVNETSVSAAPNVPLPQAPGLDWDRALRLAGGQRASLDLRICSFVREYAAAPSIIRAAAACGDHAPLQRLAHDLQATAPYVGAGAVAAIAQALEHELKSGQADTITGLANQLADDLQQLIATLHQ</sequence>
<dbReference type="SUPFAM" id="SSF47384">
    <property type="entry name" value="Homodimeric domain of signal transducing histidine kinase"/>
    <property type="match status" value="1"/>
</dbReference>
<evidence type="ECO:0000313" key="17">
    <source>
        <dbReference type="EMBL" id="WQH07026.1"/>
    </source>
</evidence>
<evidence type="ECO:0000256" key="9">
    <source>
        <dbReference type="ARBA" id="ARBA00022989"/>
    </source>
</evidence>
<feature type="transmembrane region" description="Helical" evidence="14">
    <location>
        <begin position="313"/>
        <end position="335"/>
    </location>
</feature>
<dbReference type="InterPro" id="IPR036641">
    <property type="entry name" value="HPT_dom_sf"/>
</dbReference>
<dbReference type="RefSeq" id="WP_322534574.1">
    <property type="nucleotide sequence ID" value="NZ_CP140152.1"/>
</dbReference>
<feature type="compositionally biased region" description="Polar residues" evidence="13">
    <location>
        <begin position="792"/>
        <end position="801"/>
    </location>
</feature>
<keyword evidence="5 12" id="KW-0597">Phosphoprotein</keyword>
<dbReference type="PANTHER" id="PTHR45339">
    <property type="entry name" value="HYBRID SIGNAL TRANSDUCTION HISTIDINE KINASE J"/>
    <property type="match status" value="1"/>
</dbReference>
<dbReference type="InterPro" id="IPR036890">
    <property type="entry name" value="HATPase_C_sf"/>
</dbReference>
<dbReference type="PROSITE" id="PS50109">
    <property type="entry name" value="HIS_KIN"/>
    <property type="match status" value="1"/>
</dbReference>
<protein>
    <recommendedName>
        <fullName evidence="3">histidine kinase</fullName>
        <ecNumber evidence="3">2.7.13.3</ecNumber>
    </recommendedName>
</protein>
<evidence type="ECO:0000313" key="18">
    <source>
        <dbReference type="Proteomes" id="UP001326110"/>
    </source>
</evidence>
<dbReference type="Pfam" id="PF01627">
    <property type="entry name" value="Hpt"/>
    <property type="match status" value="1"/>
</dbReference>
<evidence type="ECO:0000256" key="11">
    <source>
        <dbReference type="ARBA" id="ARBA00023136"/>
    </source>
</evidence>
<feature type="modified residue" description="4-aspartylphosphate" evidence="12">
    <location>
        <position position="712"/>
    </location>
</feature>
<evidence type="ECO:0000256" key="1">
    <source>
        <dbReference type="ARBA" id="ARBA00000085"/>
    </source>
</evidence>
<dbReference type="Pfam" id="PF00512">
    <property type="entry name" value="HisKA"/>
    <property type="match status" value="1"/>
</dbReference>
<feature type="transmembrane region" description="Helical" evidence="14">
    <location>
        <begin position="347"/>
        <end position="367"/>
    </location>
</feature>
<evidence type="ECO:0000256" key="10">
    <source>
        <dbReference type="ARBA" id="ARBA00023012"/>
    </source>
</evidence>
<evidence type="ECO:0000256" key="7">
    <source>
        <dbReference type="ARBA" id="ARBA00022741"/>
    </source>
</evidence>
<keyword evidence="11 14" id="KW-0472">Membrane</keyword>
<evidence type="ECO:0000259" key="16">
    <source>
        <dbReference type="PROSITE" id="PS50110"/>
    </source>
</evidence>
<dbReference type="InterPro" id="IPR011623">
    <property type="entry name" value="7TMR_DISM_rcpt_extracell_dom1"/>
</dbReference>
<dbReference type="InterPro" id="IPR004358">
    <property type="entry name" value="Sig_transdc_His_kin-like_C"/>
</dbReference>
<evidence type="ECO:0000256" key="2">
    <source>
        <dbReference type="ARBA" id="ARBA00004651"/>
    </source>
</evidence>
<feature type="transmembrane region" description="Helical" evidence="14">
    <location>
        <begin position="287"/>
        <end position="307"/>
    </location>
</feature>
<dbReference type="CDD" id="cd17546">
    <property type="entry name" value="REC_hyHK_CKI1_RcsC-like"/>
    <property type="match status" value="1"/>
</dbReference>
<feature type="region of interest" description="Disordered" evidence="13">
    <location>
        <begin position="786"/>
        <end position="805"/>
    </location>
</feature>
<evidence type="ECO:0000256" key="13">
    <source>
        <dbReference type="SAM" id="MobiDB-lite"/>
    </source>
</evidence>
<gene>
    <name evidence="17" type="ORF">SR858_12050</name>
</gene>
<dbReference type="SUPFAM" id="SSF47226">
    <property type="entry name" value="Histidine-containing phosphotransfer domain, HPT domain"/>
    <property type="match status" value="1"/>
</dbReference>
<keyword evidence="9 14" id="KW-1133">Transmembrane helix</keyword>
<dbReference type="PROSITE" id="PS50110">
    <property type="entry name" value="RESPONSE_REGULATORY"/>
    <property type="match status" value="1"/>
</dbReference>
<dbReference type="GO" id="GO:0005524">
    <property type="term" value="F:ATP binding"/>
    <property type="evidence" value="ECO:0007669"/>
    <property type="project" value="UniProtKB-KW"/>
</dbReference>
<evidence type="ECO:0000256" key="8">
    <source>
        <dbReference type="ARBA" id="ARBA00022840"/>
    </source>
</evidence>
<feature type="domain" description="Response regulatory" evidence="16">
    <location>
        <begin position="663"/>
        <end position="779"/>
    </location>
</feature>
<dbReference type="SMART" id="SM00387">
    <property type="entry name" value="HATPase_c"/>
    <property type="match status" value="1"/>
</dbReference>
<dbReference type="SMART" id="SM00388">
    <property type="entry name" value="HisKA"/>
    <property type="match status" value="1"/>
</dbReference>
<dbReference type="Pfam" id="PF02518">
    <property type="entry name" value="HATPase_c"/>
    <property type="match status" value="1"/>
</dbReference>
<feature type="domain" description="Histidine kinase" evidence="15">
    <location>
        <begin position="423"/>
        <end position="640"/>
    </location>
</feature>
<dbReference type="PANTHER" id="PTHR45339:SF1">
    <property type="entry name" value="HYBRID SIGNAL TRANSDUCTION HISTIDINE KINASE J"/>
    <property type="match status" value="1"/>
</dbReference>
<dbReference type="InterPro" id="IPR005467">
    <property type="entry name" value="His_kinase_dom"/>
</dbReference>
<evidence type="ECO:0000256" key="4">
    <source>
        <dbReference type="ARBA" id="ARBA00022475"/>
    </source>
</evidence>
<comment type="catalytic activity">
    <reaction evidence="1">
        <text>ATP + protein L-histidine = ADP + protein N-phospho-L-histidine.</text>
        <dbReference type="EC" id="2.7.13.3"/>
    </reaction>
</comment>
<dbReference type="Gene3D" id="1.10.287.130">
    <property type="match status" value="1"/>
</dbReference>
<dbReference type="InterPro" id="IPR011006">
    <property type="entry name" value="CheY-like_superfamily"/>
</dbReference>
<dbReference type="InterPro" id="IPR003594">
    <property type="entry name" value="HATPase_dom"/>
</dbReference>
<evidence type="ECO:0000256" key="3">
    <source>
        <dbReference type="ARBA" id="ARBA00012438"/>
    </source>
</evidence>
<dbReference type="Gene3D" id="1.20.120.160">
    <property type="entry name" value="HPT domain"/>
    <property type="match status" value="1"/>
</dbReference>
<dbReference type="InterPro" id="IPR003661">
    <property type="entry name" value="HisK_dim/P_dom"/>
</dbReference>
<organism evidence="17 18">
    <name type="scientific">Duganella zoogloeoides</name>
    <dbReference type="NCBI Taxonomy" id="75659"/>
    <lineage>
        <taxon>Bacteria</taxon>
        <taxon>Pseudomonadati</taxon>
        <taxon>Pseudomonadota</taxon>
        <taxon>Betaproteobacteria</taxon>
        <taxon>Burkholderiales</taxon>
        <taxon>Oxalobacteraceae</taxon>
        <taxon>Telluria group</taxon>
        <taxon>Duganella</taxon>
    </lineage>
</organism>
<dbReference type="SUPFAM" id="SSF55874">
    <property type="entry name" value="ATPase domain of HSP90 chaperone/DNA topoisomerase II/histidine kinase"/>
    <property type="match status" value="1"/>
</dbReference>
<dbReference type="Pfam" id="PF00072">
    <property type="entry name" value="Response_reg"/>
    <property type="match status" value="1"/>
</dbReference>
<evidence type="ECO:0000256" key="5">
    <source>
        <dbReference type="ARBA" id="ARBA00022553"/>
    </source>
</evidence>
<evidence type="ECO:0000256" key="6">
    <source>
        <dbReference type="ARBA" id="ARBA00022692"/>
    </source>
</evidence>
<dbReference type="InterPro" id="IPR008207">
    <property type="entry name" value="Sig_transdc_His_kin_Hpt_dom"/>
</dbReference>
<dbReference type="CDD" id="cd16922">
    <property type="entry name" value="HATPase_EvgS-ArcB-TorS-like"/>
    <property type="match status" value="1"/>
</dbReference>
<evidence type="ECO:0000256" key="14">
    <source>
        <dbReference type="SAM" id="Phobius"/>
    </source>
</evidence>
<dbReference type="Proteomes" id="UP001326110">
    <property type="component" value="Chromosome"/>
</dbReference>
<dbReference type="CDD" id="cd00082">
    <property type="entry name" value="HisKA"/>
    <property type="match status" value="1"/>
</dbReference>
<dbReference type="Gene3D" id="3.30.565.10">
    <property type="entry name" value="Histidine kinase-like ATPase, C-terminal domain"/>
    <property type="match status" value="1"/>
</dbReference>
<keyword evidence="8 17" id="KW-0067">ATP-binding</keyword>
<dbReference type="InterPro" id="IPR011622">
    <property type="entry name" value="7TMR_DISM_rcpt_extracell_dom2"/>
</dbReference>
<comment type="subcellular location">
    <subcellularLocation>
        <location evidence="2">Cell membrane</location>
        <topology evidence="2">Multi-pass membrane protein</topology>
    </subcellularLocation>
</comment>